<feature type="repeat" description="WD" evidence="4">
    <location>
        <begin position="1162"/>
        <end position="1183"/>
    </location>
</feature>
<feature type="region of interest" description="Disordered" evidence="5">
    <location>
        <begin position="223"/>
        <end position="272"/>
    </location>
</feature>
<dbReference type="GO" id="GO:0005770">
    <property type="term" value="C:late endosome"/>
    <property type="evidence" value="ECO:0007669"/>
    <property type="project" value="TreeGrafter"/>
</dbReference>
<evidence type="ECO:0000256" key="2">
    <source>
        <dbReference type="ARBA" id="ARBA00022737"/>
    </source>
</evidence>
<dbReference type="PROSITE" id="PS50294">
    <property type="entry name" value="WD_REPEATS_REGION"/>
    <property type="match status" value="1"/>
</dbReference>
<evidence type="ECO:0000313" key="6">
    <source>
        <dbReference type="EMBL" id="KNC86445.1"/>
    </source>
</evidence>
<feature type="compositionally biased region" description="Polar residues" evidence="5">
    <location>
        <begin position="1072"/>
        <end position="1090"/>
    </location>
</feature>
<feature type="region of interest" description="Disordered" evidence="5">
    <location>
        <begin position="642"/>
        <end position="701"/>
    </location>
</feature>
<evidence type="ECO:0000256" key="4">
    <source>
        <dbReference type="PROSITE-ProRule" id="PRU00221"/>
    </source>
</evidence>
<dbReference type="GO" id="GO:0006623">
    <property type="term" value="P:protein targeting to vacuole"/>
    <property type="evidence" value="ECO:0007669"/>
    <property type="project" value="TreeGrafter"/>
</dbReference>
<dbReference type="RefSeq" id="XP_014160347.1">
    <property type="nucleotide sequence ID" value="XM_014304872.1"/>
</dbReference>
<keyword evidence="3" id="KW-0547">Nucleotide-binding</keyword>
<dbReference type="GO" id="GO:0034271">
    <property type="term" value="C:phosphatidylinositol 3-kinase complex, class III, type I"/>
    <property type="evidence" value="ECO:0007669"/>
    <property type="project" value="TreeGrafter"/>
</dbReference>
<dbReference type="SUPFAM" id="SSF50978">
    <property type="entry name" value="WD40 repeat-like"/>
    <property type="match status" value="1"/>
</dbReference>
<feature type="compositionally biased region" description="Basic and acidic residues" evidence="5">
    <location>
        <begin position="413"/>
        <end position="432"/>
    </location>
</feature>
<feature type="region of interest" description="Disordered" evidence="5">
    <location>
        <begin position="1065"/>
        <end position="1096"/>
    </location>
</feature>
<dbReference type="EMBL" id="KQ241651">
    <property type="protein sequence ID" value="KNC86445.1"/>
    <property type="molecule type" value="Genomic_DNA"/>
</dbReference>
<dbReference type="GO" id="GO:0016236">
    <property type="term" value="P:macroautophagy"/>
    <property type="evidence" value="ECO:0007669"/>
    <property type="project" value="InterPro"/>
</dbReference>
<feature type="compositionally biased region" description="Polar residues" evidence="5">
    <location>
        <begin position="139"/>
        <end position="151"/>
    </location>
</feature>
<dbReference type="PROSITE" id="PS00678">
    <property type="entry name" value="WD_REPEATS_1"/>
    <property type="match status" value="1"/>
</dbReference>
<feature type="repeat" description="WD" evidence="4">
    <location>
        <begin position="790"/>
        <end position="822"/>
    </location>
</feature>
<dbReference type="Proteomes" id="UP000054560">
    <property type="component" value="Unassembled WGS sequence"/>
</dbReference>
<dbReference type="Gene3D" id="2.130.10.10">
    <property type="entry name" value="YVTN repeat-like/Quinoprotein amine dehydrogenase"/>
    <property type="match status" value="2"/>
</dbReference>
<feature type="region of interest" description="Disordered" evidence="5">
    <location>
        <begin position="484"/>
        <end position="553"/>
    </location>
</feature>
<dbReference type="Pfam" id="PF00400">
    <property type="entry name" value="WD40"/>
    <property type="match status" value="2"/>
</dbReference>
<dbReference type="GO" id="GO:0000166">
    <property type="term" value="F:nucleotide binding"/>
    <property type="evidence" value="ECO:0007669"/>
    <property type="project" value="UniProtKB-KW"/>
</dbReference>
<name>A0A0L0GBS1_9EUKA</name>
<feature type="compositionally biased region" description="Basic and acidic residues" evidence="5">
    <location>
        <begin position="242"/>
        <end position="265"/>
    </location>
</feature>
<evidence type="ECO:0000256" key="3">
    <source>
        <dbReference type="ARBA" id="ARBA00022741"/>
    </source>
</evidence>
<feature type="region of interest" description="Disordered" evidence="5">
    <location>
        <begin position="1196"/>
        <end position="1220"/>
    </location>
</feature>
<evidence type="ECO:0000256" key="5">
    <source>
        <dbReference type="SAM" id="MobiDB-lite"/>
    </source>
</evidence>
<dbReference type="GeneID" id="25901905"/>
<dbReference type="STRING" id="667725.A0A0L0GBS1"/>
<accession>A0A0L0GBS1</accession>
<dbReference type="InterPro" id="IPR036322">
    <property type="entry name" value="WD40_repeat_dom_sf"/>
</dbReference>
<evidence type="ECO:0000256" key="1">
    <source>
        <dbReference type="ARBA" id="ARBA00022574"/>
    </source>
</evidence>
<feature type="compositionally biased region" description="Basic residues" evidence="5">
    <location>
        <begin position="434"/>
        <end position="446"/>
    </location>
</feature>
<keyword evidence="2" id="KW-0677">Repeat</keyword>
<sequence>MPKTHDRLNDPTPLWKWLELRIKNRREGKLPLPLPPKPNTLTNPYTKTLYTHPSTSDTPTNASAGTGTGGWVSSDVLHSLSSDAEVGLLKLREYISILRHKLQAAGSTVSRPNTPLRSLAGGTGSANTQATSNTATGTRSKTPSTAPSLTGVNVGGLHSHNSTEHPPVYGRSPNAYALGGWSESLENLHASPSPSKAHMSIKLASIPGLALRTANLKNRVTSAMPAHRPHEHTQSHAHVHAHARDVDHPPARGDGDGDGPGRDGGHSSQCKDATNAVDNVQTGFSTQTNTATTEQITGQKRDMAGSDVSLDSLPPVLHDMHLNTLAAPPPTATDHPVGDSKNSLVDLVGMPSSEGTHSAVLGGAVDAHVITDSLDQDFFTPGGGSTLNSKNSTESAKNRTGERTGSGTGRTDTAADERTASEGGINRKEANPHTHTRTRKGARTRAKNADKGKGKHKQTLCEAPVSPLVHAKEASVDTHVHSAYADTPRHTDDTAHTSRASQRYSSEGRLSRSERAHRYSSGASADSRSDLSDLSDSESDFGPDIPGDDPTLMDTEGEIVLEIDINQHARTLANESGLGASTIDGEQIAGAHAELARERFGTGADSCDIYPISSNTNTHTYGLTRPTSHAIAQPHVRASTRAYTHAHTGKHTHPTASKHAHTQAVAEKDRRRGSADGTTDRDSSRTGERASGGDSRRVSGVKEGLRRVVECPVRLPVQPSADLARFIRKRQLRVFPSMVDHDGRLGLLAEQSTRLSETEVDAVRAVRPNMPTPNTNRSSWKPRGTLIAHLFEHKGPVNRLAVAEDNMFFASASDDGTVKIWDAARLVKAFACKSSQTYRPPPPREGLMGVRHIRSLAMCESSRSIACVSVSPDSGASSIHVFKVGLESAAERTGQGSEATHSKYAHPETMYSVDIDEFDEGAVTEVAHVYANGCSLLVYITVRGCVYAVDLRTNQTVWKIRLDPSVGLVTAFLIDQTRCWMVVGTSKGALVVCDIRFRVAVTTWLHPGGYPVTRIIRADYLPDTQLFIACGPWVTVWDIETRKCLRLLRVTDFAGNASEPIPDMKPVPFVSEYNSQSNTGHSVRQSPSTDSYDRHGRDQYHTMQQHTPTHTHAHAHASPYPETCVPTSVYTAPTHTPHPAAAFSGVNMCDSPRTVRALVCPPETPYILTASMDSTIRLWNLSNPTLSFHISSPSINESERHAHPDSVPVGGGHCARSSVG</sequence>
<dbReference type="InterPro" id="IPR001680">
    <property type="entry name" value="WD40_rpt"/>
</dbReference>
<proteinExistence type="predicted"/>
<feature type="compositionally biased region" description="Basic residues" evidence="5">
    <location>
        <begin position="647"/>
        <end position="661"/>
    </location>
</feature>
<organism evidence="6 7">
    <name type="scientific">Sphaeroforma arctica JP610</name>
    <dbReference type="NCBI Taxonomy" id="667725"/>
    <lineage>
        <taxon>Eukaryota</taxon>
        <taxon>Ichthyosporea</taxon>
        <taxon>Ichthyophonida</taxon>
        <taxon>Sphaeroforma</taxon>
    </lineage>
</organism>
<dbReference type="PANTHER" id="PTHR17583:SF0">
    <property type="entry name" value="PHOSPHOINOSITIDE 3-KINASE REGULATORY SUBUNIT 4"/>
    <property type="match status" value="1"/>
</dbReference>
<dbReference type="GO" id="GO:0004674">
    <property type="term" value="F:protein serine/threonine kinase activity"/>
    <property type="evidence" value="ECO:0007669"/>
    <property type="project" value="InterPro"/>
</dbReference>
<dbReference type="GO" id="GO:0034272">
    <property type="term" value="C:phosphatidylinositol 3-kinase complex, class III, type II"/>
    <property type="evidence" value="ECO:0007669"/>
    <property type="project" value="TreeGrafter"/>
</dbReference>
<dbReference type="PROSITE" id="PS50082">
    <property type="entry name" value="WD_REPEATS_2"/>
    <property type="match status" value="2"/>
</dbReference>
<keyword evidence="7" id="KW-1185">Reference proteome</keyword>
<feature type="region of interest" description="Disordered" evidence="5">
    <location>
        <begin position="380"/>
        <end position="465"/>
    </location>
</feature>
<feature type="compositionally biased region" description="Polar residues" evidence="5">
    <location>
        <begin position="386"/>
        <end position="395"/>
    </location>
</feature>
<evidence type="ECO:0000313" key="7">
    <source>
        <dbReference type="Proteomes" id="UP000054560"/>
    </source>
</evidence>
<keyword evidence="1 4" id="KW-0853">WD repeat</keyword>
<dbReference type="InterPro" id="IPR019775">
    <property type="entry name" value="WD40_repeat_CS"/>
</dbReference>
<dbReference type="AlphaFoldDB" id="A0A0L0GBS1"/>
<feature type="compositionally biased region" description="Basic and acidic residues" evidence="5">
    <location>
        <begin position="666"/>
        <end position="688"/>
    </location>
</feature>
<feature type="compositionally biased region" description="Basic residues" evidence="5">
    <location>
        <begin position="227"/>
        <end position="241"/>
    </location>
</feature>
<dbReference type="GO" id="GO:0071561">
    <property type="term" value="C:nucleus-vacuole junction"/>
    <property type="evidence" value="ECO:0007669"/>
    <property type="project" value="TreeGrafter"/>
</dbReference>
<dbReference type="OrthoDB" id="242910at2759"/>
<dbReference type="GO" id="GO:0045324">
    <property type="term" value="P:late endosome to vacuole transport"/>
    <property type="evidence" value="ECO:0007669"/>
    <property type="project" value="InterPro"/>
</dbReference>
<dbReference type="InterPro" id="IPR015943">
    <property type="entry name" value="WD40/YVTN_repeat-like_dom_sf"/>
</dbReference>
<reference evidence="6 7" key="1">
    <citation type="submission" date="2011-02" db="EMBL/GenBank/DDBJ databases">
        <title>The Genome Sequence of Sphaeroforma arctica JP610.</title>
        <authorList>
            <consortium name="The Broad Institute Genome Sequencing Platform"/>
            <person name="Russ C."/>
            <person name="Cuomo C."/>
            <person name="Young S.K."/>
            <person name="Zeng Q."/>
            <person name="Gargeya S."/>
            <person name="Alvarado L."/>
            <person name="Berlin A."/>
            <person name="Chapman S.B."/>
            <person name="Chen Z."/>
            <person name="Freedman E."/>
            <person name="Gellesch M."/>
            <person name="Goldberg J."/>
            <person name="Griggs A."/>
            <person name="Gujja S."/>
            <person name="Heilman E."/>
            <person name="Heiman D."/>
            <person name="Howarth C."/>
            <person name="Mehta T."/>
            <person name="Neiman D."/>
            <person name="Pearson M."/>
            <person name="Roberts A."/>
            <person name="Saif S."/>
            <person name="Shea T."/>
            <person name="Shenoy N."/>
            <person name="Sisk P."/>
            <person name="Stolte C."/>
            <person name="Sykes S."/>
            <person name="White J."/>
            <person name="Yandava C."/>
            <person name="Burger G."/>
            <person name="Gray M.W."/>
            <person name="Holland P.W.H."/>
            <person name="King N."/>
            <person name="Lang F.B.F."/>
            <person name="Roger A.J."/>
            <person name="Ruiz-Trillo I."/>
            <person name="Haas B."/>
            <person name="Nusbaum C."/>
            <person name="Birren B."/>
        </authorList>
    </citation>
    <scope>NUCLEOTIDE SEQUENCE [LARGE SCALE GENOMIC DNA]</scope>
    <source>
        <strain evidence="6 7">JP610</strain>
    </source>
</reference>
<dbReference type="SMART" id="SM00320">
    <property type="entry name" value="WD40"/>
    <property type="match status" value="2"/>
</dbReference>
<feature type="region of interest" description="Disordered" evidence="5">
    <location>
        <begin position="108"/>
        <end position="171"/>
    </location>
</feature>
<dbReference type="eggNOG" id="KOG1240">
    <property type="taxonomic scope" value="Eukaryota"/>
</dbReference>
<feature type="compositionally biased region" description="Basic and acidic residues" evidence="5">
    <location>
        <begin position="487"/>
        <end position="496"/>
    </location>
</feature>
<gene>
    <name evidence="6" type="ORF">SARC_01401</name>
</gene>
<protein>
    <submittedName>
        <fullName evidence="6">Uncharacterized protein</fullName>
    </submittedName>
</protein>
<feature type="compositionally biased region" description="Low complexity" evidence="5">
    <location>
        <begin position="125"/>
        <end position="138"/>
    </location>
</feature>
<dbReference type="InterPro" id="IPR045162">
    <property type="entry name" value="Vps15-like"/>
</dbReference>
<dbReference type="PANTHER" id="PTHR17583">
    <property type="entry name" value="PHOSPHOINOSITIDE 3-KINASE REGULATORY SUBUNIT 4"/>
    <property type="match status" value="1"/>
</dbReference>